<evidence type="ECO:0000256" key="10">
    <source>
        <dbReference type="ARBA" id="ARBA00023242"/>
    </source>
</evidence>
<dbReference type="Pfam" id="PF17054">
    <property type="entry name" value="JUPITER"/>
    <property type="match status" value="1"/>
</dbReference>
<proteinExistence type="inferred from homology"/>
<gene>
    <name evidence="12" type="ORF">Fcan01_06316</name>
</gene>
<comment type="subcellular location">
    <subcellularLocation>
        <location evidence="3">Cytoplasm</location>
        <location evidence="3">Cytoskeleton</location>
        <location evidence="3">Spindle</location>
    </subcellularLocation>
    <subcellularLocation>
        <location evidence="2">Nucleus</location>
    </subcellularLocation>
</comment>
<dbReference type="AlphaFoldDB" id="A0A226ETA7"/>
<keyword evidence="6" id="KW-0963">Cytoplasm</keyword>
<dbReference type="GO" id="GO:0005874">
    <property type="term" value="C:microtubule"/>
    <property type="evidence" value="ECO:0007669"/>
    <property type="project" value="UniProtKB-KW"/>
</dbReference>
<dbReference type="PANTHER" id="PTHR34930:SF2">
    <property type="entry name" value="MICROTUBULE-ASSOCIATED PROTEIN JUPITER"/>
    <property type="match status" value="1"/>
</dbReference>
<sequence>MMKKEHPWCMYPEGGGGGGGGGKKNPKMRMRERTNHPSTPEKREDFVNLFRLLVRPSVKLSFFFLPGRDWLDFWWMVVVGRVDWNHEEKVNENTTGRKVDLVVVTQDLEGSGKINSDALNTVWGLKRITRPPGGESSDIFGSSPTNTPPTTPRKVKNYMASSIFGSTEGQQVKARVRPDGDSFNRLFGAKEGGDVTDSPKKDHQKSNIIFKEGGKVNGHAATIGVVVPNGDAGLIGATNGISVANGTNGHTVATNGVVVPSNGHYHGGSGSTGSLSGPSSGSSTPNGSINGDYKSNGNGSTNGGMPVTPSRRIPPGGTILYQTLVDTGFKQDDNAVFNTPTYVFNTAILNTTTITTTTHYYFLKE</sequence>
<dbReference type="STRING" id="158441.A0A226ETA7"/>
<dbReference type="EMBL" id="LNIX01000002">
    <property type="protein sequence ID" value="OXA59836.1"/>
    <property type="molecule type" value="Genomic_DNA"/>
</dbReference>
<keyword evidence="13" id="KW-1185">Reference proteome</keyword>
<evidence type="ECO:0000313" key="12">
    <source>
        <dbReference type="EMBL" id="OXA59836.1"/>
    </source>
</evidence>
<name>A0A226ETA7_FOLCA</name>
<evidence type="ECO:0000256" key="6">
    <source>
        <dbReference type="ARBA" id="ARBA00022490"/>
    </source>
</evidence>
<dbReference type="OrthoDB" id="10071234at2759"/>
<dbReference type="GO" id="GO:0005634">
    <property type="term" value="C:nucleus"/>
    <property type="evidence" value="ECO:0007669"/>
    <property type="project" value="UniProtKB-SubCell"/>
</dbReference>
<dbReference type="InterPro" id="IPR033335">
    <property type="entry name" value="JUPITER"/>
</dbReference>
<feature type="region of interest" description="Disordered" evidence="11">
    <location>
        <begin position="1"/>
        <end position="41"/>
    </location>
</feature>
<evidence type="ECO:0000256" key="1">
    <source>
        <dbReference type="ARBA" id="ARBA00003805"/>
    </source>
</evidence>
<evidence type="ECO:0000256" key="3">
    <source>
        <dbReference type="ARBA" id="ARBA00004186"/>
    </source>
</evidence>
<reference evidence="12 13" key="1">
    <citation type="submission" date="2015-12" db="EMBL/GenBank/DDBJ databases">
        <title>The genome of Folsomia candida.</title>
        <authorList>
            <person name="Faddeeva A."/>
            <person name="Derks M.F."/>
            <person name="Anvar Y."/>
            <person name="Smit S."/>
            <person name="Van Straalen N."/>
            <person name="Roelofs D."/>
        </authorList>
    </citation>
    <scope>NUCLEOTIDE SEQUENCE [LARGE SCALE GENOMIC DNA]</scope>
    <source>
        <strain evidence="12 13">VU population</strain>
        <tissue evidence="12">Whole body</tissue>
    </source>
</reference>
<evidence type="ECO:0000256" key="7">
    <source>
        <dbReference type="ARBA" id="ARBA00022553"/>
    </source>
</evidence>
<comment type="similarity">
    <text evidence="4">Belongs to the MAP Jupiter family.</text>
</comment>
<evidence type="ECO:0000256" key="9">
    <source>
        <dbReference type="ARBA" id="ARBA00023212"/>
    </source>
</evidence>
<evidence type="ECO:0000256" key="4">
    <source>
        <dbReference type="ARBA" id="ARBA00005344"/>
    </source>
</evidence>
<feature type="region of interest" description="Disordered" evidence="11">
    <location>
        <begin position="133"/>
        <end position="152"/>
    </location>
</feature>
<dbReference type="GO" id="GO:0005819">
    <property type="term" value="C:spindle"/>
    <property type="evidence" value="ECO:0007669"/>
    <property type="project" value="UniProtKB-SubCell"/>
</dbReference>
<comment type="caution">
    <text evidence="12">The sequence shown here is derived from an EMBL/GenBank/DDBJ whole genome shotgun (WGS) entry which is preliminary data.</text>
</comment>
<evidence type="ECO:0000256" key="5">
    <source>
        <dbReference type="ARBA" id="ARBA00021471"/>
    </source>
</evidence>
<comment type="function">
    <text evidence="1">Binds to all microtubule populations.</text>
</comment>
<organism evidence="12 13">
    <name type="scientific">Folsomia candida</name>
    <name type="common">Springtail</name>
    <dbReference type="NCBI Taxonomy" id="158441"/>
    <lineage>
        <taxon>Eukaryota</taxon>
        <taxon>Metazoa</taxon>
        <taxon>Ecdysozoa</taxon>
        <taxon>Arthropoda</taxon>
        <taxon>Hexapoda</taxon>
        <taxon>Collembola</taxon>
        <taxon>Entomobryomorpha</taxon>
        <taxon>Isotomoidea</taxon>
        <taxon>Isotomidae</taxon>
        <taxon>Proisotominae</taxon>
        <taxon>Folsomia</taxon>
    </lineage>
</organism>
<dbReference type="PANTHER" id="PTHR34930">
    <property type="entry name" value="GEO05313P1"/>
    <property type="match status" value="1"/>
</dbReference>
<keyword evidence="7" id="KW-0597">Phosphoprotein</keyword>
<evidence type="ECO:0000313" key="13">
    <source>
        <dbReference type="Proteomes" id="UP000198287"/>
    </source>
</evidence>
<feature type="region of interest" description="Disordered" evidence="11">
    <location>
        <begin position="260"/>
        <end position="313"/>
    </location>
</feature>
<keyword evidence="9" id="KW-0206">Cytoskeleton</keyword>
<keyword evidence="8" id="KW-0493">Microtubule</keyword>
<evidence type="ECO:0000256" key="2">
    <source>
        <dbReference type="ARBA" id="ARBA00004123"/>
    </source>
</evidence>
<feature type="compositionally biased region" description="Gly residues" evidence="11">
    <location>
        <begin position="13"/>
        <end position="23"/>
    </location>
</feature>
<accession>A0A226ETA7</accession>
<keyword evidence="10" id="KW-0539">Nucleus</keyword>
<feature type="compositionally biased region" description="Basic and acidic residues" evidence="11">
    <location>
        <begin position="29"/>
        <end position="41"/>
    </location>
</feature>
<dbReference type="Proteomes" id="UP000198287">
    <property type="component" value="Unassembled WGS sequence"/>
</dbReference>
<evidence type="ECO:0000256" key="11">
    <source>
        <dbReference type="SAM" id="MobiDB-lite"/>
    </source>
</evidence>
<protein>
    <recommendedName>
        <fullName evidence="5">Microtubule-associated protein Jupiter</fullName>
    </recommendedName>
</protein>
<evidence type="ECO:0000256" key="8">
    <source>
        <dbReference type="ARBA" id="ARBA00022701"/>
    </source>
</evidence>
<feature type="compositionally biased region" description="Low complexity" evidence="11">
    <location>
        <begin position="272"/>
        <end position="288"/>
    </location>
</feature>